<feature type="region of interest" description="Disordered" evidence="5">
    <location>
        <begin position="329"/>
        <end position="348"/>
    </location>
</feature>
<gene>
    <name evidence="7" type="ORF">CSIM01_13443</name>
</gene>
<keyword evidence="3 6" id="KW-1133">Transmembrane helix</keyword>
<organism evidence="7 8">
    <name type="scientific">Colletotrichum simmondsii</name>
    <dbReference type="NCBI Taxonomy" id="703756"/>
    <lineage>
        <taxon>Eukaryota</taxon>
        <taxon>Fungi</taxon>
        <taxon>Dikarya</taxon>
        <taxon>Ascomycota</taxon>
        <taxon>Pezizomycotina</taxon>
        <taxon>Sordariomycetes</taxon>
        <taxon>Hypocreomycetidae</taxon>
        <taxon>Glomerellales</taxon>
        <taxon>Glomerellaceae</taxon>
        <taxon>Colletotrichum</taxon>
        <taxon>Colletotrichum acutatum species complex</taxon>
    </lineage>
</organism>
<keyword evidence="2 6" id="KW-0812">Transmembrane</keyword>
<feature type="transmembrane region" description="Helical" evidence="6">
    <location>
        <begin position="216"/>
        <end position="242"/>
    </location>
</feature>
<evidence type="ECO:0000256" key="3">
    <source>
        <dbReference type="ARBA" id="ARBA00022989"/>
    </source>
</evidence>
<feature type="transmembrane region" description="Helical" evidence="6">
    <location>
        <begin position="12"/>
        <end position="34"/>
    </location>
</feature>
<protein>
    <submittedName>
        <fullName evidence="7">Uncharacterized protein</fullName>
    </submittedName>
</protein>
<evidence type="ECO:0000256" key="2">
    <source>
        <dbReference type="ARBA" id="ARBA00022692"/>
    </source>
</evidence>
<feature type="transmembrane region" description="Helical" evidence="6">
    <location>
        <begin position="186"/>
        <end position="204"/>
    </location>
</feature>
<evidence type="ECO:0000313" key="7">
    <source>
        <dbReference type="EMBL" id="KXH31132.1"/>
    </source>
</evidence>
<dbReference type="PANTHER" id="PTHR31465">
    <property type="entry name" value="PROTEIN RTA1-RELATED"/>
    <property type="match status" value="1"/>
</dbReference>
<dbReference type="EMBL" id="JFBX01000684">
    <property type="protein sequence ID" value="KXH31132.1"/>
    <property type="molecule type" value="Genomic_DNA"/>
</dbReference>
<evidence type="ECO:0000256" key="4">
    <source>
        <dbReference type="ARBA" id="ARBA00023136"/>
    </source>
</evidence>
<dbReference type="AlphaFoldDB" id="A0A135S5D8"/>
<keyword evidence="8" id="KW-1185">Reference proteome</keyword>
<sequence>MSTLHELLTSFFVAFVIGGAWHLCIIIIIIINQPGVVELISYMGRFLSSNAPDLIGFCMTQALCLLMAPALFAASIYMVLGRLIIHLRSESLSPIKPSQLTKIFPIGDILSFIIQIMGAGMLASSSTMNTGKTAMLLGLIVQLIFFGLFVLSSAVFHSRVSKHMLPNLIEEEANTGWRRWFNDWRGVMSVLYIASVMIFVRWLFRLAEYVEGNDGALLGTGVFLYIFDALLMVGVEAITAVFHPAKLKFSFYTIKKSLMIRLITQALTSRELRQEGREQIQVFHQQGNFGGRSIALPCGPDGLAKVGHDGHGTGVTEVRILVARSLVSSPSPSAGGNAQRHPSPRQNCSRTYAQGQVVCQLDPIVLGKSIRGEGPASRIDVATTARNLSFGLSTIEAFELRMDSIRNRRKA</sequence>
<keyword evidence="4 6" id="KW-0472">Membrane</keyword>
<feature type="transmembrane region" description="Helical" evidence="6">
    <location>
        <begin position="134"/>
        <end position="156"/>
    </location>
</feature>
<name>A0A135S5D8_9PEZI</name>
<evidence type="ECO:0000256" key="5">
    <source>
        <dbReference type="SAM" id="MobiDB-lite"/>
    </source>
</evidence>
<dbReference type="PANTHER" id="PTHR31465:SF35">
    <property type="entry name" value="RTA1 DOMAIN PROTEIN-RELATED"/>
    <property type="match status" value="1"/>
</dbReference>
<comment type="subcellular location">
    <subcellularLocation>
        <location evidence="1">Membrane</location>
        <topology evidence="1">Multi-pass membrane protein</topology>
    </subcellularLocation>
</comment>
<proteinExistence type="predicted"/>
<dbReference type="Pfam" id="PF04479">
    <property type="entry name" value="RTA1"/>
    <property type="match status" value="1"/>
</dbReference>
<accession>A0A135S5D8</accession>
<dbReference type="InterPro" id="IPR007568">
    <property type="entry name" value="RTA1"/>
</dbReference>
<evidence type="ECO:0000256" key="6">
    <source>
        <dbReference type="SAM" id="Phobius"/>
    </source>
</evidence>
<dbReference type="OrthoDB" id="3358017at2759"/>
<dbReference type="Proteomes" id="UP000070328">
    <property type="component" value="Unassembled WGS sequence"/>
</dbReference>
<comment type="caution">
    <text evidence="7">The sequence shown here is derived from an EMBL/GenBank/DDBJ whole genome shotgun (WGS) entry which is preliminary data.</text>
</comment>
<feature type="transmembrane region" description="Helical" evidence="6">
    <location>
        <begin position="100"/>
        <end position="122"/>
    </location>
</feature>
<feature type="transmembrane region" description="Helical" evidence="6">
    <location>
        <begin position="54"/>
        <end position="80"/>
    </location>
</feature>
<evidence type="ECO:0000313" key="8">
    <source>
        <dbReference type="Proteomes" id="UP000070328"/>
    </source>
</evidence>
<dbReference type="GO" id="GO:0016020">
    <property type="term" value="C:membrane"/>
    <property type="evidence" value="ECO:0007669"/>
    <property type="project" value="UniProtKB-SubCell"/>
</dbReference>
<evidence type="ECO:0000256" key="1">
    <source>
        <dbReference type="ARBA" id="ARBA00004141"/>
    </source>
</evidence>
<reference evidence="7 8" key="1">
    <citation type="submission" date="2014-02" db="EMBL/GenBank/DDBJ databases">
        <title>The genome sequence of Colletotrichum simmondsii CBS122122.</title>
        <authorList>
            <person name="Baroncelli R."/>
            <person name="Thon M.R."/>
        </authorList>
    </citation>
    <scope>NUCLEOTIDE SEQUENCE [LARGE SCALE GENOMIC DNA]</scope>
    <source>
        <strain evidence="7 8">CBS122122</strain>
    </source>
</reference>